<sequence>MQRFIPVILRTKIRTLRDGGQRETTIAAFETWKLREDIERWLGGQRNYYRKRRKKEVVEAGRRQAYAHQEMLSRANGKFSENSNELEDQRRRMEEDEYEARLQQENFSGRYGNSGSFNNAPSNYADDHPIDGAGPFPDDFYLNP</sequence>
<keyword evidence="2" id="KW-0547">Nucleotide-binding</keyword>
<keyword evidence="2" id="KW-0347">Helicase</keyword>
<dbReference type="Proteomes" id="UP000067461">
    <property type="component" value="Chromosome"/>
</dbReference>
<proteinExistence type="predicted"/>
<keyword evidence="2" id="KW-0067">ATP-binding</keyword>
<evidence type="ECO:0000313" key="3">
    <source>
        <dbReference type="Proteomes" id="UP000067461"/>
    </source>
</evidence>
<dbReference type="GO" id="GO:0004386">
    <property type="term" value="F:helicase activity"/>
    <property type="evidence" value="ECO:0007669"/>
    <property type="project" value="UniProtKB-KW"/>
</dbReference>
<feature type="compositionally biased region" description="Polar residues" evidence="1">
    <location>
        <begin position="103"/>
        <end position="122"/>
    </location>
</feature>
<keyword evidence="3" id="KW-1185">Reference proteome</keyword>
<feature type="compositionally biased region" description="Basic and acidic residues" evidence="1">
    <location>
        <begin position="87"/>
        <end position="102"/>
    </location>
</feature>
<dbReference type="AlphaFoldDB" id="A0A060NJJ5"/>
<reference evidence="2 3" key="1">
    <citation type="journal article" date="2014" name="Nat. Commun.">
        <title>Physiological and genomic features of highly alkaliphilic hydrogen-utilizing Betaproteobacteria from a continental serpentinizing site.</title>
        <authorList>
            <person name="Suzuki S."/>
            <person name="Kuenen J.G."/>
            <person name="Schipper K."/>
            <person name="van der Velde S."/>
            <person name="Ishii S."/>
            <person name="Wu A."/>
            <person name="Sorokin D.Y."/>
            <person name="Tenney A."/>
            <person name="Meng X.Y."/>
            <person name="Morrill P.L."/>
            <person name="Kamagata Y."/>
            <person name="Muyzer G."/>
            <person name="Nealson K.H."/>
        </authorList>
    </citation>
    <scope>NUCLEOTIDE SEQUENCE [LARGE SCALE GENOMIC DNA]</scope>
    <source>
        <strain evidence="2 3">A1</strain>
    </source>
</reference>
<gene>
    <name evidence="2" type="ORF">SRAA_1466</name>
</gene>
<keyword evidence="2" id="KW-0378">Hydrolase</keyword>
<dbReference type="KEGG" id="cbaa:SRAA_1466"/>
<dbReference type="HOGENOM" id="CLU_1793184_0_0_4"/>
<evidence type="ECO:0000256" key="1">
    <source>
        <dbReference type="SAM" id="MobiDB-lite"/>
    </source>
</evidence>
<protein>
    <submittedName>
        <fullName evidence="2">Superfamily II DNA and RNA helicase</fullName>
    </submittedName>
</protein>
<organism evidence="2 3">
    <name type="scientific">Serpentinimonas raichei</name>
    <dbReference type="NCBI Taxonomy" id="1458425"/>
    <lineage>
        <taxon>Bacteria</taxon>
        <taxon>Pseudomonadati</taxon>
        <taxon>Pseudomonadota</taxon>
        <taxon>Betaproteobacteria</taxon>
        <taxon>Burkholderiales</taxon>
        <taxon>Comamonadaceae</taxon>
        <taxon>Serpentinimonas</taxon>
    </lineage>
</organism>
<name>A0A060NJJ5_9BURK</name>
<feature type="region of interest" description="Disordered" evidence="1">
    <location>
        <begin position="74"/>
        <end position="144"/>
    </location>
</feature>
<accession>A0A060NJJ5</accession>
<evidence type="ECO:0000313" key="2">
    <source>
        <dbReference type="EMBL" id="BAO81320.1"/>
    </source>
</evidence>
<dbReference type="EMBL" id="AP014568">
    <property type="protein sequence ID" value="BAO81320.1"/>
    <property type="molecule type" value="Genomic_DNA"/>
</dbReference>